<protein>
    <submittedName>
        <fullName evidence="2">Uncharacterized protein</fullName>
    </submittedName>
</protein>
<accession>B6FWX7</accession>
<dbReference type="Proteomes" id="UP000003178">
    <property type="component" value="Unassembled WGS sequence"/>
</dbReference>
<gene>
    <name evidence="2" type="ORF">CLOHIR_00376</name>
</gene>
<proteinExistence type="predicted"/>
<dbReference type="eggNOG" id="COG3941">
    <property type="taxonomic scope" value="Bacteria"/>
</dbReference>
<dbReference type="HOGENOM" id="CLU_018341_0_0_9"/>
<reference evidence="2 3" key="2">
    <citation type="submission" date="2008-10" db="EMBL/GenBank/DDBJ databases">
        <title>Draft genome sequence of Clostridium hiranonis (DSM 13275).</title>
        <authorList>
            <person name="Sudarsanam P."/>
            <person name="Ley R."/>
            <person name="Guruge J."/>
            <person name="Turnbaugh P.J."/>
            <person name="Mahowald M."/>
            <person name="Liep D."/>
            <person name="Gordon J."/>
        </authorList>
    </citation>
    <scope>NUCLEOTIDE SEQUENCE [LARGE SCALE GENOMIC DNA]</scope>
    <source>
        <strain evidence="2 3">DSM 13275</strain>
    </source>
</reference>
<feature type="coiled-coil region" evidence="1">
    <location>
        <begin position="13"/>
        <end position="47"/>
    </location>
</feature>
<reference evidence="2 3" key="1">
    <citation type="submission" date="2008-09" db="EMBL/GenBank/DDBJ databases">
        <authorList>
            <person name="Fulton L."/>
            <person name="Clifton S."/>
            <person name="Fulton B."/>
            <person name="Xu J."/>
            <person name="Minx P."/>
            <person name="Pepin K.H."/>
            <person name="Johnson M."/>
            <person name="Thiruvilangam P."/>
            <person name="Bhonagiri V."/>
            <person name="Nash W.E."/>
            <person name="Mardis E.R."/>
            <person name="Wilson R.K."/>
        </authorList>
    </citation>
    <scope>NUCLEOTIDE SEQUENCE [LARGE SCALE GENOMIC DNA]</scope>
    <source>
        <strain evidence="2 3">DSM 13275</strain>
    </source>
</reference>
<organism evidence="2 3">
    <name type="scientific">Peptacetobacter hiranonis (strain DSM 13275 / JCM 10541 / KCTC 15199 / TO-931)</name>
    <name type="common">Clostridium hiranonis</name>
    <dbReference type="NCBI Taxonomy" id="500633"/>
    <lineage>
        <taxon>Bacteria</taxon>
        <taxon>Bacillati</taxon>
        <taxon>Bacillota</taxon>
        <taxon>Clostridia</taxon>
        <taxon>Peptostreptococcales</taxon>
        <taxon>Peptostreptococcaceae</taxon>
        <taxon>Peptacetobacter</taxon>
    </lineage>
</organism>
<dbReference type="AlphaFoldDB" id="B6FWX7"/>
<keyword evidence="3" id="KW-1185">Reference proteome</keyword>
<evidence type="ECO:0000313" key="3">
    <source>
        <dbReference type="Proteomes" id="UP000003178"/>
    </source>
</evidence>
<dbReference type="EMBL" id="ABWP01000011">
    <property type="protein sequence ID" value="EEA86038.1"/>
    <property type="molecule type" value="Genomic_DNA"/>
</dbReference>
<evidence type="ECO:0000313" key="2">
    <source>
        <dbReference type="EMBL" id="EEA86038.1"/>
    </source>
</evidence>
<dbReference type="OrthoDB" id="90760at2"/>
<dbReference type="RefSeq" id="WP_006439298.1">
    <property type="nucleotide sequence ID" value="NZ_DS995355.1"/>
</dbReference>
<comment type="caution">
    <text evidence="2">The sequence shown here is derived from an EMBL/GenBank/DDBJ whole genome shotgun (WGS) entry which is preliminary data.</text>
</comment>
<dbReference type="STRING" id="500633.CLOHIR_00376"/>
<keyword evidence="1" id="KW-0175">Coiled coil</keyword>
<evidence type="ECO:0000256" key="1">
    <source>
        <dbReference type="SAM" id="Coils"/>
    </source>
</evidence>
<sequence>MGKKYISAVISLKDNMSGTMREIRREQKQFQRELKSTRDNLRKTAKEKYTARLDATKAHKELKKLRTKFKDKRSRIVKVVANTQLAKEKLDKIKNTAKAVGRMSVKPIVALKDKASSMIGAIKSKLSAFRAPITIAVTALVTSVKSAMDLEKQQISVSHFMGVNNKDKSAAQISKMSANYTKALRKNANATPFTTDEVMKAGTRALQISKGSTKEAMKTLKLAEDMAALNPGKTVSDAMEALADADMGEMERLKEFGYKGSSTDDPKKTREELSKLYSGGSAKLAQSGAGAFSTMVGNLQTGLAEMGTGILQSLVPAMTGITSMLQGALPTFTAIGNAIGQGIGGAVSFLSSQMPVLQPIFQEVWQSVGSIIQTVAPVIGQAIKALWPVFSGLLSVASVALNGISQIVSAVAPYVKSAISAIAPSLKNVGSVLTTVGNTFKRVFTSIMNIVKKAYNFVKPLIDGIGNALSSVTGFISGGVSRFLGGNATGTKYWSGGLSVVGEHGPELVQMPSGSKVFTNRESRAMVNRAMPTPVSSGNGQNIINITINKLADSFNIANNMDINDIVAQFVEMLRIALLNFA</sequence>
<name>B6FWX7_PEPHT</name>